<dbReference type="PANTHER" id="PTHR43706">
    <property type="entry name" value="NADH DEHYDROGENASE"/>
    <property type="match status" value="1"/>
</dbReference>
<dbReference type="SUPFAM" id="SSF51905">
    <property type="entry name" value="FAD/NAD(P)-binding domain"/>
    <property type="match status" value="2"/>
</dbReference>
<dbReference type="PROSITE" id="PS00018">
    <property type="entry name" value="EF_HAND_1"/>
    <property type="match status" value="2"/>
</dbReference>
<comment type="subcellular location">
    <subcellularLocation>
        <location evidence="1">Mitochondrion inner membrane</location>
        <topology evidence="1">Peripheral membrane protein</topology>
        <orientation evidence="1">Intermembrane side</orientation>
    </subcellularLocation>
</comment>
<dbReference type="GO" id="GO:0005743">
    <property type="term" value="C:mitochondrial inner membrane"/>
    <property type="evidence" value="ECO:0007669"/>
    <property type="project" value="UniProtKB-SubCell"/>
</dbReference>
<dbReference type="InterPro" id="IPR036188">
    <property type="entry name" value="FAD/NAD-bd_sf"/>
</dbReference>
<evidence type="ECO:0000256" key="4">
    <source>
        <dbReference type="ARBA" id="ARBA00022827"/>
    </source>
</evidence>
<comment type="caution">
    <text evidence="10">The sequence shown here is derived from an EMBL/GenBank/DDBJ whole genome shotgun (WGS) entry which is preliminary data.</text>
</comment>
<dbReference type="Proteomes" id="UP000650833">
    <property type="component" value="Unassembled WGS sequence"/>
</dbReference>
<keyword evidence="5" id="KW-0106">Calcium</keyword>
<name>A0A8H7R744_9FUNG</name>
<keyword evidence="6" id="KW-0809">Transit peptide</keyword>
<dbReference type="PROSITE" id="PS50222">
    <property type="entry name" value="EF_HAND_2"/>
    <property type="match status" value="2"/>
</dbReference>
<feature type="domain" description="EF-hand" evidence="9">
    <location>
        <begin position="435"/>
        <end position="470"/>
    </location>
</feature>
<organism evidence="10 11">
    <name type="scientific">Mucor plumbeus</name>
    <dbReference type="NCBI Taxonomy" id="97098"/>
    <lineage>
        <taxon>Eukaryota</taxon>
        <taxon>Fungi</taxon>
        <taxon>Fungi incertae sedis</taxon>
        <taxon>Mucoromycota</taxon>
        <taxon>Mucoromycotina</taxon>
        <taxon>Mucoromycetes</taxon>
        <taxon>Mucorales</taxon>
        <taxon>Mucorineae</taxon>
        <taxon>Mucoraceae</taxon>
        <taxon>Mucor</taxon>
    </lineage>
</organism>
<dbReference type="AlphaFoldDB" id="A0A8H7R744"/>
<evidence type="ECO:0000256" key="8">
    <source>
        <dbReference type="ARBA" id="ARBA00023027"/>
    </source>
</evidence>
<keyword evidence="11" id="KW-1185">Reference proteome</keyword>
<evidence type="ECO:0000259" key="9">
    <source>
        <dbReference type="PROSITE" id="PS50222"/>
    </source>
</evidence>
<evidence type="ECO:0000256" key="2">
    <source>
        <dbReference type="ARBA" id="ARBA00005272"/>
    </source>
</evidence>
<evidence type="ECO:0000256" key="3">
    <source>
        <dbReference type="ARBA" id="ARBA00022630"/>
    </source>
</evidence>
<dbReference type="GO" id="GO:0003954">
    <property type="term" value="F:NADH dehydrogenase activity"/>
    <property type="evidence" value="ECO:0007669"/>
    <property type="project" value="InterPro"/>
</dbReference>
<reference evidence="10" key="1">
    <citation type="submission" date="2020-12" db="EMBL/GenBank/DDBJ databases">
        <title>Metabolic potential, ecology and presence of endohyphal bacteria is reflected in genomic diversity of Mucoromycotina.</title>
        <authorList>
            <person name="Muszewska A."/>
            <person name="Okrasinska A."/>
            <person name="Steczkiewicz K."/>
            <person name="Drgas O."/>
            <person name="Orlowska M."/>
            <person name="Perlinska-Lenart U."/>
            <person name="Aleksandrzak-Piekarczyk T."/>
            <person name="Szatraj K."/>
            <person name="Zielenkiewicz U."/>
            <person name="Pilsyk S."/>
            <person name="Malc E."/>
            <person name="Mieczkowski P."/>
            <person name="Kruszewska J.S."/>
            <person name="Biernat P."/>
            <person name="Pawlowska J."/>
        </authorList>
    </citation>
    <scope>NUCLEOTIDE SEQUENCE</scope>
    <source>
        <strain evidence="10">CBS 226.32</strain>
    </source>
</reference>
<evidence type="ECO:0000256" key="7">
    <source>
        <dbReference type="ARBA" id="ARBA00023002"/>
    </source>
</evidence>
<dbReference type="CDD" id="cd00051">
    <property type="entry name" value="EFh"/>
    <property type="match status" value="1"/>
</dbReference>
<dbReference type="InterPro" id="IPR054585">
    <property type="entry name" value="NDH2-like_C"/>
</dbReference>
<dbReference type="InterPro" id="IPR002048">
    <property type="entry name" value="EF_hand_dom"/>
</dbReference>
<dbReference type="InterPro" id="IPR018247">
    <property type="entry name" value="EF_Hand_1_Ca_BS"/>
</dbReference>
<dbReference type="EMBL" id="JAEPRC010000196">
    <property type="protein sequence ID" value="KAG2204493.1"/>
    <property type="molecule type" value="Genomic_DNA"/>
</dbReference>
<keyword evidence="7" id="KW-0560">Oxidoreductase</keyword>
<protein>
    <recommendedName>
        <fullName evidence="9">EF-hand domain-containing protein</fullName>
    </recommendedName>
</protein>
<evidence type="ECO:0000256" key="5">
    <source>
        <dbReference type="ARBA" id="ARBA00022837"/>
    </source>
</evidence>
<feature type="domain" description="EF-hand" evidence="9">
    <location>
        <begin position="476"/>
        <end position="511"/>
    </location>
</feature>
<dbReference type="InterPro" id="IPR011992">
    <property type="entry name" value="EF-hand-dom_pair"/>
</dbReference>
<comment type="similarity">
    <text evidence="2">Belongs to the NADH dehydrogenase family.</text>
</comment>
<dbReference type="SUPFAM" id="SSF47473">
    <property type="entry name" value="EF-hand"/>
    <property type="match status" value="1"/>
</dbReference>
<evidence type="ECO:0000256" key="1">
    <source>
        <dbReference type="ARBA" id="ARBA00004137"/>
    </source>
</evidence>
<accession>A0A8H7R744</accession>
<dbReference type="PRINTS" id="PR00368">
    <property type="entry name" value="FADPNR"/>
</dbReference>
<dbReference type="InterPro" id="IPR023753">
    <property type="entry name" value="FAD/NAD-binding_dom"/>
</dbReference>
<dbReference type="Pfam" id="PF07992">
    <property type="entry name" value="Pyr_redox_2"/>
    <property type="match status" value="1"/>
</dbReference>
<sequence>MFSRSLLTRNLTKNTKINLVQRAFIGSSSRPKVLNAWIGPKLKRLFLVGGAAGTVGGFAYYLSQDQDRIVDAFGEAEHVPYLALRPERGGAKGLPISKYYIDDNTENENKKERLVILGSGWGAISVLKNLDKNKYNVTLVSDNNYFLFTPLLPSATVGTLELRSLIEPVRKITARIKAHFVEGRATDIDIDNKLVEVQGCNGEENFYVPYDKLIVAVGATSMTHGVEGIDNTVRLKTIQDAMRIRHLVTENVEKACLPTTSPEERKRLLSFVICGGGPTGVEFAAEMSDWINEDMVKWFPKLVREDISIHIIQSRDHILNTFDSKISEYAEKRFDREHVNVITNARVARIEEKEVVYKLKTEDTSTEPVLKKLPYGLCLWSTGIAMTPFAQHLTKKLPAQEHRRVLTTDNYLHLRGLEDNSIYALGDCATIENPNLLEHIIEFFEEADSNKDGSLQLNEFLAVCNTIKTRFPLTEEHLVNLESKFKKYDVNHDGTLDINEMKAMLKDIDSKLTNLPATAQVASQQGQYLAKYLNNLYEKQDEASTKQSVGPFRYNHLGTLAYLGNTAVGDFKWGYQMIGGLWALYLWRSIYWSEQVSMRTRMNLSLDWTRCAIWGRDISTV</sequence>
<evidence type="ECO:0000313" key="10">
    <source>
        <dbReference type="EMBL" id="KAG2204493.1"/>
    </source>
</evidence>
<evidence type="ECO:0000256" key="6">
    <source>
        <dbReference type="ARBA" id="ARBA00022946"/>
    </source>
</evidence>
<keyword evidence="4" id="KW-0274">FAD</keyword>
<proteinExistence type="inferred from homology"/>
<dbReference type="OrthoDB" id="3244603at2759"/>
<keyword evidence="3" id="KW-0285">Flavoprotein</keyword>
<dbReference type="PANTHER" id="PTHR43706:SF50">
    <property type="entry name" value="NADH DEHYDROGENASE (UBIQUINONE)-RELATED"/>
    <property type="match status" value="1"/>
</dbReference>
<dbReference type="SMART" id="SM00054">
    <property type="entry name" value="EFh"/>
    <property type="match status" value="2"/>
</dbReference>
<dbReference type="InterPro" id="IPR045024">
    <property type="entry name" value="NDH-2"/>
</dbReference>
<dbReference type="GO" id="GO:0005509">
    <property type="term" value="F:calcium ion binding"/>
    <property type="evidence" value="ECO:0007669"/>
    <property type="project" value="InterPro"/>
</dbReference>
<gene>
    <name evidence="10" type="ORF">INT46_002140</name>
</gene>
<dbReference type="Gene3D" id="3.50.50.100">
    <property type="match status" value="2"/>
</dbReference>
<keyword evidence="8" id="KW-0520">NAD</keyword>
<dbReference type="Pfam" id="PF13499">
    <property type="entry name" value="EF-hand_7"/>
    <property type="match status" value="1"/>
</dbReference>
<evidence type="ECO:0000313" key="11">
    <source>
        <dbReference type="Proteomes" id="UP000650833"/>
    </source>
</evidence>
<dbReference type="Pfam" id="PF22366">
    <property type="entry name" value="NDH2_C"/>
    <property type="match status" value="1"/>
</dbReference>